<proteinExistence type="predicted"/>
<keyword evidence="1" id="KW-0472">Membrane</keyword>
<evidence type="ECO:0000313" key="2">
    <source>
        <dbReference type="EMBL" id="QGY47598.1"/>
    </source>
</evidence>
<gene>
    <name evidence="2" type="ORF">GM418_29195</name>
</gene>
<feature type="transmembrane region" description="Helical" evidence="1">
    <location>
        <begin position="166"/>
        <end position="185"/>
    </location>
</feature>
<dbReference type="Proteomes" id="UP000428260">
    <property type="component" value="Chromosome"/>
</dbReference>
<protein>
    <submittedName>
        <fullName evidence="2">Uncharacterized protein</fullName>
    </submittedName>
</protein>
<keyword evidence="1" id="KW-1133">Transmembrane helix</keyword>
<feature type="transmembrane region" description="Helical" evidence="1">
    <location>
        <begin position="197"/>
        <end position="219"/>
    </location>
</feature>
<name>A0A6I6K2C2_9BACT</name>
<feature type="transmembrane region" description="Helical" evidence="1">
    <location>
        <begin position="68"/>
        <end position="87"/>
    </location>
</feature>
<feature type="transmembrane region" description="Helical" evidence="1">
    <location>
        <begin position="130"/>
        <end position="159"/>
    </location>
</feature>
<keyword evidence="1" id="KW-0812">Transmembrane</keyword>
<feature type="transmembrane region" description="Helical" evidence="1">
    <location>
        <begin position="26"/>
        <end position="48"/>
    </location>
</feature>
<organism evidence="2 3">
    <name type="scientific">Maribellus comscasis</name>
    <dbReference type="NCBI Taxonomy" id="2681766"/>
    <lineage>
        <taxon>Bacteria</taxon>
        <taxon>Pseudomonadati</taxon>
        <taxon>Bacteroidota</taxon>
        <taxon>Bacteroidia</taxon>
        <taxon>Marinilabiliales</taxon>
        <taxon>Prolixibacteraceae</taxon>
        <taxon>Maribellus</taxon>
    </lineage>
</organism>
<dbReference type="RefSeq" id="WP_158871637.1">
    <property type="nucleotide sequence ID" value="NZ_CP046401.1"/>
</dbReference>
<evidence type="ECO:0000313" key="3">
    <source>
        <dbReference type="Proteomes" id="UP000428260"/>
    </source>
</evidence>
<feature type="transmembrane region" description="Helical" evidence="1">
    <location>
        <begin position="99"/>
        <end position="118"/>
    </location>
</feature>
<dbReference type="AlphaFoldDB" id="A0A6I6K2C2"/>
<evidence type="ECO:0000256" key="1">
    <source>
        <dbReference type="SAM" id="Phobius"/>
    </source>
</evidence>
<keyword evidence="3" id="KW-1185">Reference proteome</keyword>
<accession>A0A6I6K2C2</accession>
<dbReference type="KEGG" id="mcos:GM418_29195"/>
<reference evidence="2 3" key="1">
    <citation type="submission" date="2019-11" db="EMBL/GenBank/DDBJ databases">
        <authorList>
            <person name="Zheng R.K."/>
            <person name="Sun C.M."/>
        </authorList>
    </citation>
    <scope>NUCLEOTIDE SEQUENCE [LARGE SCALE GENOMIC DNA]</scope>
    <source>
        <strain evidence="2 3">WC007</strain>
    </source>
</reference>
<dbReference type="EMBL" id="CP046401">
    <property type="protein sequence ID" value="QGY47598.1"/>
    <property type="molecule type" value="Genomic_DNA"/>
</dbReference>
<sequence>MESLLQIIFMLAILKFSAKATFYSKYWGVVLFALAAGIFAYAIYPLVIKNELKVFTGIFSERAKVTDLAIVITAEAIAGIMISMAVLHDYYVSTEKRKWFSFFRPLPGIVIAGAIFYIELKAFYFFPGVHFGMAAFIIAGGLTLVVGILSVIIRLFLLVEDMRQELVFYINILLLLGAVILNAGLADYNQSSYNSDVGLPGLLAFLLLIYFLGAAGYFIQKTKNKGKLKNLQKWI</sequence>